<dbReference type="RefSeq" id="WP_131011604.1">
    <property type="nucleotide sequence ID" value="NZ_SIRE01000002.1"/>
</dbReference>
<dbReference type="GO" id="GO:0004519">
    <property type="term" value="F:endonuclease activity"/>
    <property type="evidence" value="ECO:0007669"/>
    <property type="project" value="UniProtKB-KW"/>
</dbReference>
<dbReference type="AlphaFoldDB" id="A0A4Q9E0P8"/>
<dbReference type="Gene3D" id="3.90.1570.10">
    <property type="entry name" value="tt1808, chain A"/>
    <property type="match status" value="1"/>
</dbReference>
<accession>A0A4Q9E0P8</accession>
<feature type="domain" description="Putative restriction endonuclease" evidence="1">
    <location>
        <begin position="26"/>
        <end position="122"/>
    </location>
</feature>
<proteinExistence type="predicted"/>
<dbReference type="EMBL" id="SIRE01000002">
    <property type="protein sequence ID" value="TBL81818.1"/>
    <property type="molecule type" value="Genomic_DNA"/>
</dbReference>
<sequence length="131" mass="14754">MEVYSAPFDVRLPRGDETSDDEIKTVVQPDITVICDKTKLDDKGCKGSPDLVVEIVSPASLKTDVKTKQALYERFGIREYWIVYPAEKSVVVYRLQPSGKYELSDAYAQDELIQVGIFGDLAIDLKEVFTE</sequence>
<gene>
    <name evidence="2" type="ORF">EYB31_02165</name>
</gene>
<keyword evidence="2" id="KW-0255">Endonuclease</keyword>
<dbReference type="InterPro" id="IPR011335">
    <property type="entry name" value="Restrct_endonuc-II-like"/>
</dbReference>
<evidence type="ECO:0000259" key="1">
    <source>
        <dbReference type="Pfam" id="PF05685"/>
    </source>
</evidence>
<evidence type="ECO:0000313" key="2">
    <source>
        <dbReference type="EMBL" id="TBL81818.1"/>
    </source>
</evidence>
<organism evidence="2 3">
    <name type="scientific">Paenibacillus thalictri</name>
    <dbReference type="NCBI Taxonomy" id="2527873"/>
    <lineage>
        <taxon>Bacteria</taxon>
        <taxon>Bacillati</taxon>
        <taxon>Bacillota</taxon>
        <taxon>Bacilli</taxon>
        <taxon>Bacillales</taxon>
        <taxon>Paenibacillaceae</taxon>
        <taxon>Paenibacillus</taxon>
    </lineage>
</organism>
<dbReference type="CDD" id="cd06260">
    <property type="entry name" value="DUF820-like"/>
    <property type="match status" value="1"/>
</dbReference>
<evidence type="ECO:0000313" key="3">
    <source>
        <dbReference type="Proteomes" id="UP000293142"/>
    </source>
</evidence>
<dbReference type="InterPro" id="IPR008538">
    <property type="entry name" value="Uma2"/>
</dbReference>
<dbReference type="Pfam" id="PF05685">
    <property type="entry name" value="Uma2"/>
    <property type="match status" value="1"/>
</dbReference>
<keyword evidence="3" id="KW-1185">Reference proteome</keyword>
<protein>
    <submittedName>
        <fullName evidence="2">Uma2 family endonuclease</fullName>
    </submittedName>
</protein>
<dbReference type="Proteomes" id="UP000293142">
    <property type="component" value="Unassembled WGS sequence"/>
</dbReference>
<dbReference type="OrthoDB" id="9808428at2"/>
<comment type="caution">
    <text evidence="2">The sequence shown here is derived from an EMBL/GenBank/DDBJ whole genome shotgun (WGS) entry which is preliminary data.</text>
</comment>
<dbReference type="SUPFAM" id="SSF52980">
    <property type="entry name" value="Restriction endonuclease-like"/>
    <property type="match status" value="1"/>
</dbReference>
<dbReference type="PANTHER" id="PTHR34107:SF4">
    <property type="entry name" value="SLL1222 PROTEIN"/>
    <property type="match status" value="1"/>
</dbReference>
<keyword evidence="2" id="KW-0378">Hydrolase</keyword>
<keyword evidence="2" id="KW-0540">Nuclease</keyword>
<name>A0A4Q9E0P8_9BACL</name>
<dbReference type="PANTHER" id="PTHR34107">
    <property type="entry name" value="SLL0198 PROTEIN-RELATED"/>
    <property type="match status" value="1"/>
</dbReference>
<dbReference type="InterPro" id="IPR012296">
    <property type="entry name" value="Nuclease_put_TT1808"/>
</dbReference>
<reference evidence="2 3" key="1">
    <citation type="submission" date="2019-02" db="EMBL/GenBank/DDBJ databases">
        <title>Paenibacillus sp. nov., isolated from surface-sterilized tissue of Thalictrum simplex L.</title>
        <authorList>
            <person name="Tuo L."/>
        </authorList>
    </citation>
    <scope>NUCLEOTIDE SEQUENCE [LARGE SCALE GENOMIC DNA]</scope>
    <source>
        <strain evidence="2 3">N2SHLJ1</strain>
    </source>
</reference>